<dbReference type="GO" id="GO:0000310">
    <property type="term" value="F:xanthine phosphoribosyltransferase activity"/>
    <property type="evidence" value="ECO:0007669"/>
    <property type="project" value="UniProtKB-UniRule"/>
</dbReference>
<evidence type="ECO:0000256" key="4">
    <source>
        <dbReference type="ARBA" id="ARBA00022726"/>
    </source>
</evidence>
<keyword evidence="1 5" id="KW-0963">Cytoplasm</keyword>
<dbReference type="EMBL" id="LILC01000002">
    <property type="protein sequence ID" value="KOO50735.1"/>
    <property type="molecule type" value="Genomic_DNA"/>
</dbReference>
<dbReference type="Proteomes" id="UP000037558">
    <property type="component" value="Unassembled WGS sequence"/>
</dbReference>
<dbReference type="UniPathway" id="UPA00602">
    <property type="reaction ID" value="UER00658"/>
</dbReference>
<dbReference type="AlphaFoldDB" id="A0A0M0LI27"/>
<evidence type="ECO:0000313" key="9">
    <source>
        <dbReference type="Proteomes" id="UP000037558"/>
    </source>
</evidence>
<proteinExistence type="inferred from homology"/>
<dbReference type="SUPFAM" id="SSF53271">
    <property type="entry name" value="PRTase-like"/>
    <property type="match status" value="1"/>
</dbReference>
<reference evidence="9" key="1">
    <citation type="submission" date="2015-08" db="EMBL/GenBank/DDBJ databases">
        <title>Fjat-14210 dsm16467.</title>
        <authorList>
            <person name="Liu B."/>
            <person name="Wang J."/>
            <person name="Zhu Y."/>
            <person name="Liu G."/>
            <person name="Chen Q."/>
            <person name="Chen Z."/>
            <person name="Lan J."/>
            <person name="Che J."/>
            <person name="Ge C."/>
            <person name="Shi H."/>
            <person name="Pan Z."/>
            <person name="Liu X."/>
        </authorList>
    </citation>
    <scope>NUCLEOTIDE SEQUENCE [LARGE SCALE GENOMIC DNA]</scope>
    <source>
        <strain evidence="9">DSM 16467</strain>
    </source>
</reference>
<comment type="function">
    <text evidence="5">Converts the preformed base xanthine, a product of nucleic acid breakdown, to xanthosine 5'-monophosphate (XMP), so it can be reused for RNA or DNA synthesis.</text>
</comment>
<feature type="domain" description="Phosphoribosyltransferase" evidence="7">
    <location>
        <begin position="48"/>
        <end position="157"/>
    </location>
</feature>
<comment type="subunit">
    <text evidence="5">Homodimer.</text>
</comment>
<dbReference type="PATRIC" id="fig|284581.3.peg.898"/>
<dbReference type="GO" id="GO:0046110">
    <property type="term" value="P:xanthine metabolic process"/>
    <property type="evidence" value="ECO:0007669"/>
    <property type="project" value="UniProtKB-UniRule"/>
</dbReference>
<evidence type="ECO:0000313" key="8">
    <source>
        <dbReference type="EMBL" id="KOO50735.1"/>
    </source>
</evidence>
<comment type="pathway">
    <text evidence="5">Purine metabolism; XMP biosynthesis via salvage pathway; XMP from xanthine: step 1/1.</text>
</comment>
<evidence type="ECO:0000256" key="1">
    <source>
        <dbReference type="ARBA" id="ARBA00022490"/>
    </source>
</evidence>
<dbReference type="Pfam" id="PF00156">
    <property type="entry name" value="Pribosyltran"/>
    <property type="match status" value="1"/>
</dbReference>
<comment type="caution">
    <text evidence="8">The sequence shown here is derived from an EMBL/GenBank/DDBJ whole genome shotgun (WGS) entry which is preliminary data.</text>
</comment>
<organism evidence="8 9">
    <name type="scientific">Priestia koreensis</name>
    <dbReference type="NCBI Taxonomy" id="284581"/>
    <lineage>
        <taxon>Bacteria</taxon>
        <taxon>Bacillati</taxon>
        <taxon>Bacillota</taxon>
        <taxon>Bacilli</taxon>
        <taxon>Bacillales</taxon>
        <taxon>Bacillaceae</taxon>
        <taxon>Priestia</taxon>
    </lineage>
</organism>
<dbReference type="HAMAP" id="MF_01184">
    <property type="entry name" value="XPRTase"/>
    <property type="match status" value="1"/>
</dbReference>
<keyword evidence="9" id="KW-1185">Reference proteome</keyword>
<evidence type="ECO:0000256" key="2">
    <source>
        <dbReference type="ARBA" id="ARBA00022676"/>
    </source>
</evidence>
<dbReference type="EC" id="2.4.2.22" evidence="5 6"/>
<feature type="binding site" evidence="5">
    <location>
        <begin position="128"/>
        <end position="132"/>
    </location>
    <ligand>
        <name>5-phospho-alpha-D-ribose 1-diphosphate</name>
        <dbReference type="ChEBI" id="CHEBI:58017"/>
    </ligand>
</feature>
<evidence type="ECO:0000256" key="3">
    <source>
        <dbReference type="ARBA" id="ARBA00022679"/>
    </source>
</evidence>
<dbReference type="Gene3D" id="3.40.50.2020">
    <property type="match status" value="1"/>
</dbReference>
<dbReference type="NCBIfam" id="NF006671">
    <property type="entry name" value="PRK09219.1"/>
    <property type="match status" value="1"/>
</dbReference>
<evidence type="ECO:0000256" key="5">
    <source>
        <dbReference type="HAMAP-Rule" id="MF_01184"/>
    </source>
</evidence>
<dbReference type="RefSeq" id="WP_053399907.1">
    <property type="nucleotide sequence ID" value="NZ_LILC01000002.1"/>
</dbReference>
<comment type="subcellular location">
    <subcellularLocation>
        <location evidence="5">Cytoplasm</location>
    </subcellularLocation>
</comment>
<dbReference type="GO" id="GO:0005737">
    <property type="term" value="C:cytoplasm"/>
    <property type="evidence" value="ECO:0007669"/>
    <property type="project" value="UniProtKB-SubCell"/>
</dbReference>
<evidence type="ECO:0000256" key="6">
    <source>
        <dbReference type="NCBIfam" id="TIGR01744"/>
    </source>
</evidence>
<evidence type="ECO:0000259" key="7">
    <source>
        <dbReference type="Pfam" id="PF00156"/>
    </source>
</evidence>
<dbReference type="GO" id="GO:0006166">
    <property type="term" value="P:purine ribonucleoside salvage"/>
    <property type="evidence" value="ECO:0007669"/>
    <property type="project" value="UniProtKB-KW"/>
</dbReference>
<accession>A0A0M0LI27</accession>
<dbReference type="InterPro" id="IPR050118">
    <property type="entry name" value="Pur/Pyrimidine_PRTase"/>
</dbReference>
<dbReference type="PANTHER" id="PTHR43864:SF1">
    <property type="entry name" value="XANTHINE PHOSPHORIBOSYLTRANSFERASE"/>
    <property type="match status" value="1"/>
</dbReference>
<feature type="binding site" evidence="5">
    <location>
        <position position="20"/>
    </location>
    <ligand>
        <name>xanthine</name>
        <dbReference type="ChEBI" id="CHEBI:17712"/>
    </ligand>
</feature>
<feature type="binding site" evidence="5">
    <location>
        <position position="27"/>
    </location>
    <ligand>
        <name>xanthine</name>
        <dbReference type="ChEBI" id="CHEBI:17712"/>
    </ligand>
</feature>
<dbReference type="InterPro" id="IPR029057">
    <property type="entry name" value="PRTase-like"/>
</dbReference>
<dbReference type="OrthoDB" id="9790678at2"/>
<dbReference type="NCBIfam" id="TIGR01744">
    <property type="entry name" value="XPRTase"/>
    <property type="match status" value="1"/>
</dbReference>
<name>A0A0M0LI27_9BACI</name>
<keyword evidence="3 5" id="KW-0808">Transferase</keyword>
<keyword evidence="2 5" id="KW-0328">Glycosyltransferase</keyword>
<feature type="binding site" evidence="5">
    <location>
        <position position="156"/>
    </location>
    <ligand>
        <name>xanthine</name>
        <dbReference type="ChEBI" id="CHEBI:17712"/>
    </ligand>
</feature>
<dbReference type="PANTHER" id="PTHR43864">
    <property type="entry name" value="HYPOXANTHINE/GUANINE PHOSPHORIBOSYLTRANSFERASE"/>
    <property type="match status" value="1"/>
</dbReference>
<comment type="similarity">
    <text evidence="5">Belongs to the purine/pyrimidine phosphoribosyltransferase family. Xpt subfamily.</text>
</comment>
<comment type="catalytic activity">
    <reaction evidence="5">
        <text>XMP + diphosphate = xanthine + 5-phospho-alpha-D-ribose 1-diphosphate</text>
        <dbReference type="Rhea" id="RHEA:10800"/>
        <dbReference type="ChEBI" id="CHEBI:17712"/>
        <dbReference type="ChEBI" id="CHEBI:33019"/>
        <dbReference type="ChEBI" id="CHEBI:57464"/>
        <dbReference type="ChEBI" id="CHEBI:58017"/>
        <dbReference type="EC" id="2.4.2.22"/>
    </reaction>
</comment>
<gene>
    <name evidence="5" type="primary">xpt</name>
    <name evidence="8" type="ORF">AMD01_03065</name>
</gene>
<protein>
    <recommendedName>
        <fullName evidence="5 6">Xanthine phosphoribosyltransferase</fullName>
        <shortName evidence="5">XPRTase</shortName>
        <ecNumber evidence="5 6">2.4.2.22</ecNumber>
    </recommendedName>
</protein>
<dbReference type="CDD" id="cd06223">
    <property type="entry name" value="PRTases_typeI"/>
    <property type="match status" value="1"/>
</dbReference>
<dbReference type="InterPro" id="IPR010079">
    <property type="entry name" value="Xanthine_PRibTrfase"/>
</dbReference>
<dbReference type="GO" id="GO:0032265">
    <property type="term" value="P:XMP salvage"/>
    <property type="evidence" value="ECO:0007669"/>
    <property type="project" value="UniProtKB-UniRule"/>
</dbReference>
<dbReference type="STRING" id="284581.AMD01_03065"/>
<dbReference type="InterPro" id="IPR000836">
    <property type="entry name" value="PRTase_dom"/>
</dbReference>
<sequence length="198" mass="21675">MELLKNKIVEEGIVLSDTVLKVDTFLNHQMDPFLMQEMGKEFAAYFADAGITKVVTIESSGIAPAIMAALHLEVPMIFARKRKSLTLQDGLLTAKVYSFTKQEENEISIADKFISEDDTVLIIDDFLANGQAAFGLMELVKQANAKVAGIGIVIEKAFQDGGKQLREQGVNVYSLARVSSLADNKVTFATEQIEEVGV</sequence>
<keyword evidence="4 5" id="KW-0660">Purine salvage</keyword>